<proteinExistence type="predicted"/>
<dbReference type="Gene3D" id="3.90.550.10">
    <property type="entry name" value="Spore Coat Polysaccharide Biosynthesis Protein SpsA, Chain A"/>
    <property type="match status" value="1"/>
</dbReference>
<feature type="domain" description="MobA-like NTP transferase" evidence="2">
    <location>
        <begin position="5"/>
        <end position="165"/>
    </location>
</feature>
<dbReference type="PANTHER" id="PTHR43777">
    <property type="entry name" value="MOLYBDENUM COFACTOR CYTIDYLYLTRANSFERASE"/>
    <property type="match status" value="1"/>
</dbReference>
<evidence type="ECO:0000313" key="4">
    <source>
        <dbReference type="Proteomes" id="UP000199441"/>
    </source>
</evidence>
<dbReference type="SUPFAM" id="SSF53448">
    <property type="entry name" value="Nucleotide-diphospho-sugar transferases"/>
    <property type="match status" value="1"/>
</dbReference>
<dbReference type="InterPro" id="IPR025877">
    <property type="entry name" value="MobA-like_NTP_Trfase"/>
</dbReference>
<dbReference type="AlphaFoldDB" id="A0A1H2TL99"/>
<dbReference type="PANTHER" id="PTHR43777:SF1">
    <property type="entry name" value="MOLYBDENUM COFACTOR CYTIDYLYLTRANSFERASE"/>
    <property type="match status" value="1"/>
</dbReference>
<keyword evidence="1" id="KW-0460">Magnesium</keyword>
<evidence type="ECO:0000259" key="2">
    <source>
        <dbReference type="Pfam" id="PF12804"/>
    </source>
</evidence>
<organism evidence="3 4">
    <name type="scientific">Litoreibacter albidus</name>
    <dbReference type="NCBI Taxonomy" id="670155"/>
    <lineage>
        <taxon>Bacteria</taxon>
        <taxon>Pseudomonadati</taxon>
        <taxon>Pseudomonadota</taxon>
        <taxon>Alphaproteobacteria</taxon>
        <taxon>Rhodobacterales</taxon>
        <taxon>Roseobacteraceae</taxon>
        <taxon>Litoreibacter</taxon>
    </lineage>
</organism>
<keyword evidence="3" id="KW-0808">Transferase</keyword>
<keyword evidence="4" id="KW-1185">Reference proteome</keyword>
<dbReference type="RefSeq" id="WP_244508547.1">
    <property type="nucleotide sequence ID" value="NZ_FNOI01000001.1"/>
</dbReference>
<dbReference type="STRING" id="670155.SAMN04488001_1206"/>
<accession>A0A1H2TL99</accession>
<protein>
    <submittedName>
        <fullName evidence="3">CTP:molybdopterin cytidylyltransferase MocA</fullName>
    </submittedName>
</protein>
<name>A0A1H2TL99_9RHOB</name>
<dbReference type="Proteomes" id="UP000199441">
    <property type="component" value="Unassembled WGS sequence"/>
</dbReference>
<evidence type="ECO:0000313" key="3">
    <source>
        <dbReference type="EMBL" id="SDW44681.1"/>
    </source>
</evidence>
<dbReference type="GO" id="GO:0016779">
    <property type="term" value="F:nucleotidyltransferase activity"/>
    <property type="evidence" value="ECO:0007669"/>
    <property type="project" value="UniProtKB-KW"/>
</dbReference>
<gene>
    <name evidence="3" type="ORF">SAMN04488001_1206</name>
</gene>
<sequence length="196" mass="20659">MSITALLLAGGASSRMGTRDKLLEDVGGTPLLRERALACLASCADRVRVVLPPDRPERAKVLTGLDVDIIYNDGADVGMSNSLRCGVAGLEAGAVLIVLADLPDLTTPDLDKVMRAADAHPLATILRGADATGKPGHPVLLRQKLYADVMTLSGDTGAQPLLRQYKADTVLVPIGAAALRDLDTPEDWAAWRADRS</sequence>
<evidence type="ECO:0000256" key="1">
    <source>
        <dbReference type="ARBA" id="ARBA00022842"/>
    </source>
</evidence>
<keyword evidence="3" id="KW-0548">Nucleotidyltransferase</keyword>
<reference evidence="4" key="1">
    <citation type="submission" date="2016-10" db="EMBL/GenBank/DDBJ databases">
        <authorList>
            <person name="Varghese N."/>
            <person name="Submissions S."/>
        </authorList>
    </citation>
    <scope>NUCLEOTIDE SEQUENCE [LARGE SCALE GENOMIC DNA]</scope>
    <source>
        <strain evidence="4">DSM 26922</strain>
    </source>
</reference>
<dbReference type="EMBL" id="FNOI01000001">
    <property type="protein sequence ID" value="SDW44681.1"/>
    <property type="molecule type" value="Genomic_DNA"/>
</dbReference>
<dbReference type="Pfam" id="PF12804">
    <property type="entry name" value="NTP_transf_3"/>
    <property type="match status" value="1"/>
</dbReference>
<dbReference type="InterPro" id="IPR029044">
    <property type="entry name" value="Nucleotide-diphossugar_trans"/>
</dbReference>
<dbReference type="CDD" id="cd04182">
    <property type="entry name" value="GT_2_like_f"/>
    <property type="match status" value="1"/>
</dbReference>